<dbReference type="Pfam" id="PF08521">
    <property type="entry name" value="2CSK_N"/>
    <property type="match status" value="1"/>
</dbReference>
<dbReference type="InterPro" id="IPR004358">
    <property type="entry name" value="Sig_transdc_His_kin-like_C"/>
</dbReference>
<dbReference type="PANTHER" id="PTHR45436">
    <property type="entry name" value="SENSOR HISTIDINE KINASE YKOH"/>
    <property type="match status" value="1"/>
</dbReference>
<evidence type="ECO:0000256" key="5">
    <source>
        <dbReference type="ARBA" id="ARBA00022679"/>
    </source>
</evidence>
<dbReference type="GO" id="GO:0005886">
    <property type="term" value="C:plasma membrane"/>
    <property type="evidence" value="ECO:0007669"/>
    <property type="project" value="TreeGrafter"/>
</dbReference>
<evidence type="ECO:0000256" key="11">
    <source>
        <dbReference type="ARBA" id="ARBA00023012"/>
    </source>
</evidence>
<organism evidence="17 18">
    <name type="scientific">Trinickia dabaoshanensis</name>
    <dbReference type="NCBI Taxonomy" id="564714"/>
    <lineage>
        <taxon>Bacteria</taxon>
        <taxon>Pseudomonadati</taxon>
        <taxon>Pseudomonadota</taxon>
        <taxon>Betaproteobacteria</taxon>
        <taxon>Burkholderiales</taxon>
        <taxon>Burkholderiaceae</taxon>
        <taxon>Trinickia</taxon>
    </lineage>
</organism>
<evidence type="ECO:0000256" key="8">
    <source>
        <dbReference type="ARBA" id="ARBA00022777"/>
    </source>
</evidence>
<dbReference type="CDD" id="cd00075">
    <property type="entry name" value="HATPase"/>
    <property type="match status" value="1"/>
</dbReference>
<proteinExistence type="predicted"/>
<dbReference type="OrthoDB" id="8554694at2"/>
<dbReference type="PRINTS" id="PR00344">
    <property type="entry name" value="BCTRLSENSOR"/>
</dbReference>
<dbReference type="InterPro" id="IPR003594">
    <property type="entry name" value="HATPase_dom"/>
</dbReference>
<dbReference type="Gene3D" id="3.30.565.10">
    <property type="entry name" value="Histidine kinase-like ATPase, C-terminal domain"/>
    <property type="match status" value="1"/>
</dbReference>
<evidence type="ECO:0000256" key="4">
    <source>
        <dbReference type="ARBA" id="ARBA00022553"/>
    </source>
</evidence>
<keyword evidence="10 14" id="KW-1133">Transmembrane helix</keyword>
<feature type="transmembrane region" description="Helical" evidence="14">
    <location>
        <begin position="176"/>
        <end position="196"/>
    </location>
</feature>
<keyword evidence="18" id="KW-1185">Reference proteome</keyword>
<name>A0A2N7VBP7_9BURK</name>
<dbReference type="RefSeq" id="WP_102649280.1">
    <property type="nucleotide sequence ID" value="NZ_PNYA01000043.1"/>
</dbReference>
<keyword evidence="12 14" id="KW-0472">Membrane</keyword>
<accession>A0A2N7VBP7</accession>
<feature type="region of interest" description="Disordered" evidence="13">
    <location>
        <begin position="466"/>
        <end position="489"/>
    </location>
</feature>
<dbReference type="EC" id="2.7.13.3" evidence="3"/>
<dbReference type="SMART" id="SM00388">
    <property type="entry name" value="HisKA"/>
    <property type="match status" value="1"/>
</dbReference>
<dbReference type="PANTHER" id="PTHR45436:SF14">
    <property type="entry name" value="SENSOR PROTEIN QSEC"/>
    <property type="match status" value="1"/>
</dbReference>
<evidence type="ECO:0000256" key="2">
    <source>
        <dbReference type="ARBA" id="ARBA00004141"/>
    </source>
</evidence>
<evidence type="ECO:0000256" key="9">
    <source>
        <dbReference type="ARBA" id="ARBA00022840"/>
    </source>
</evidence>
<evidence type="ECO:0000313" key="18">
    <source>
        <dbReference type="Proteomes" id="UP000235616"/>
    </source>
</evidence>
<dbReference type="Pfam" id="PF00512">
    <property type="entry name" value="HisKA"/>
    <property type="match status" value="1"/>
</dbReference>
<feature type="domain" description="Histidine kinase" evidence="15">
    <location>
        <begin position="252"/>
        <end position="464"/>
    </location>
</feature>
<evidence type="ECO:0000259" key="15">
    <source>
        <dbReference type="PROSITE" id="PS50109"/>
    </source>
</evidence>
<evidence type="ECO:0000256" key="3">
    <source>
        <dbReference type="ARBA" id="ARBA00012438"/>
    </source>
</evidence>
<evidence type="ECO:0000256" key="12">
    <source>
        <dbReference type="ARBA" id="ARBA00023136"/>
    </source>
</evidence>
<evidence type="ECO:0000256" key="10">
    <source>
        <dbReference type="ARBA" id="ARBA00022989"/>
    </source>
</evidence>
<dbReference type="FunFam" id="1.10.287.130:FF:000035">
    <property type="entry name" value="Two-component sensor histidine kinase"/>
    <property type="match status" value="1"/>
</dbReference>
<feature type="compositionally biased region" description="Polar residues" evidence="13">
    <location>
        <begin position="479"/>
        <end position="489"/>
    </location>
</feature>
<dbReference type="InterPro" id="IPR036097">
    <property type="entry name" value="HisK_dim/P_sf"/>
</dbReference>
<keyword evidence="8 17" id="KW-0418">Kinase</keyword>
<dbReference type="Proteomes" id="UP000235616">
    <property type="component" value="Unassembled WGS sequence"/>
</dbReference>
<keyword evidence="9" id="KW-0067">ATP-binding</keyword>
<comment type="caution">
    <text evidence="17">The sequence shown here is derived from an EMBL/GenBank/DDBJ whole genome shotgun (WGS) entry which is preliminary data.</text>
</comment>
<dbReference type="InterPro" id="IPR003660">
    <property type="entry name" value="HAMP_dom"/>
</dbReference>
<keyword evidence="6 14" id="KW-0812">Transmembrane</keyword>
<dbReference type="InterPro" id="IPR036890">
    <property type="entry name" value="HATPase_C_sf"/>
</dbReference>
<evidence type="ECO:0000256" key="1">
    <source>
        <dbReference type="ARBA" id="ARBA00000085"/>
    </source>
</evidence>
<dbReference type="EMBL" id="PNYA01000043">
    <property type="protein sequence ID" value="PMS14565.1"/>
    <property type="molecule type" value="Genomic_DNA"/>
</dbReference>
<evidence type="ECO:0000256" key="14">
    <source>
        <dbReference type="SAM" id="Phobius"/>
    </source>
</evidence>
<evidence type="ECO:0000256" key="6">
    <source>
        <dbReference type="ARBA" id="ARBA00022692"/>
    </source>
</evidence>
<dbReference type="GO" id="GO:0000155">
    <property type="term" value="F:phosphorelay sensor kinase activity"/>
    <property type="evidence" value="ECO:0007669"/>
    <property type="project" value="InterPro"/>
</dbReference>
<dbReference type="InterPro" id="IPR050428">
    <property type="entry name" value="TCS_sensor_his_kinase"/>
</dbReference>
<comment type="subcellular location">
    <subcellularLocation>
        <location evidence="2">Membrane</location>
        <topology evidence="2">Multi-pass membrane protein</topology>
    </subcellularLocation>
</comment>
<dbReference type="InterPro" id="IPR003661">
    <property type="entry name" value="HisK_dim/P_dom"/>
</dbReference>
<gene>
    <name evidence="17" type="ORF">C0Z18_31015</name>
</gene>
<dbReference type="Pfam" id="PF02518">
    <property type="entry name" value="HATPase_c"/>
    <property type="match status" value="1"/>
</dbReference>
<dbReference type="Gene3D" id="1.20.5.1040">
    <property type="entry name" value="Sensor protein qsec"/>
    <property type="match status" value="1"/>
</dbReference>
<dbReference type="CDD" id="cd00082">
    <property type="entry name" value="HisKA"/>
    <property type="match status" value="1"/>
</dbReference>
<dbReference type="SUPFAM" id="SSF47384">
    <property type="entry name" value="Homodimeric domain of signal transducing histidine kinase"/>
    <property type="match status" value="1"/>
</dbReference>
<evidence type="ECO:0000256" key="13">
    <source>
        <dbReference type="SAM" id="MobiDB-lite"/>
    </source>
</evidence>
<keyword evidence="4" id="KW-0597">Phosphoprotein</keyword>
<dbReference type="AlphaFoldDB" id="A0A2N7VBP7"/>
<dbReference type="InterPro" id="IPR005467">
    <property type="entry name" value="His_kinase_dom"/>
</dbReference>
<dbReference type="SMART" id="SM00387">
    <property type="entry name" value="HATPase_c"/>
    <property type="match status" value="1"/>
</dbReference>
<sequence length="489" mass="52885">MTQGSIRRRLSLMVLASVALVWVATLVSTFRHASQEVQRWQDTRLVEFAKLLTVLGDDDLIRLAHSHIDARIELPEPDELASGTADSDIAPREVLIDVKDAQGRTIAASPALAQLGPIAPPPAHTEGPRSATLADTVWRIETIRDAQTGRVVQVMETSNSRSDLARGAALHVSRPLLFALPALALLVWLAIGRSLAPLRTLSEKIRARDATTFEPIDIEHVPTEVRPLVDAIDQLLARLKQSIARERAFTSDAAHELKTPLAAIKVQAQVALAADDPMQRQLAIQRVVQGVDRSSRLAEQLLLLARLDEHDRIPTVPVALDALVLEAIARHAERARQKPIEISALDLPARTVLAEPFLIGILLDNLFDNSIKYGKPGGHIEAALFDDGDAVSLVIRDDGQGVAASEMRRLVDRFYRGGNAAAPGSGLGLSIVRRIVSYFNGRLTFEPGMGGAGLTVIVSLRRAGESSRPQSPAADVADSTWNSSSSCSQ</sequence>
<evidence type="ECO:0000256" key="7">
    <source>
        <dbReference type="ARBA" id="ARBA00022741"/>
    </source>
</evidence>
<keyword evidence="7" id="KW-0547">Nucleotide-binding</keyword>
<dbReference type="InterPro" id="IPR013727">
    <property type="entry name" value="2CSK_N"/>
</dbReference>
<keyword evidence="5" id="KW-0808">Transferase</keyword>
<dbReference type="PROSITE" id="PS50109">
    <property type="entry name" value="HIS_KIN"/>
    <property type="match status" value="1"/>
</dbReference>
<evidence type="ECO:0000313" key="17">
    <source>
        <dbReference type="EMBL" id="PMS14565.1"/>
    </source>
</evidence>
<protein>
    <recommendedName>
        <fullName evidence="3">histidine kinase</fullName>
        <ecNumber evidence="3">2.7.13.3</ecNumber>
    </recommendedName>
</protein>
<dbReference type="Gene3D" id="1.10.287.130">
    <property type="match status" value="1"/>
</dbReference>
<evidence type="ECO:0000259" key="16">
    <source>
        <dbReference type="PROSITE" id="PS50885"/>
    </source>
</evidence>
<dbReference type="SUPFAM" id="SSF55874">
    <property type="entry name" value="ATPase domain of HSP90 chaperone/DNA topoisomerase II/histidine kinase"/>
    <property type="match status" value="1"/>
</dbReference>
<dbReference type="PROSITE" id="PS50885">
    <property type="entry name" value="HAMP"/>
    <property type="match status" value="1"/>
</dbReference>
<keyword evidence="11" id="KW-0902">Two-component regulatory system</keyword>
<dbReference type="GO" id="GO:0005524">
    <property type="term" value="F:ATP binding"/>
    <property type="evidence" value="ECO:0007669"/>
    <property type="project" value="UniProtKB-KW"/>
</dbReference>
<comment type="catalytic activity">
    <reaction evidence="1">
        <text>ATP + protein L-histidine = ADP + protein N-phospho-L-histidine.</text>
        <dbReference type="EC" id="2.7.13.3"/>
    </reaction>
</comment>
<reference evidence="17 18" key="1">
    <citation type="submission" date="2018-01" db="EMBL/GenBank/DDBJ databases">
        <title>Whole genome analyses suggest that Burkholderia sensu lato contains two further novel genera in the rhizoxinica-symbiotica group Mycetohabitans gen. nov., and Trinickia gen. nov.: implications for the evolution of diazotrophy and nodulation in the Burkholderiaceae.</title>
        <authorList>
            <person name="Estrada-de los Santos P."/>
            <person name="Palmer M."/>
            <person name="Chavez-Ramirez B."/>
            <person name="Beukes C."/>
            <person name="Steenkamp E.T."/>
            <person name="Hirsch A.M."/>
            <person name="Manyaka P."/>
            <person name="Maluk M."/>
            <person name="Lafos M."/>
            <person name="Crook M."/>
            <person name="Gross E."/>
            <person name="Simon M.F."/>
            <person name="Bueno dos Reis Junior F."/>
            <person name="Poole P.S."/>
            <person name="Venter S.N."/>
            <person name="James E.K."/>
        </authorList>
    </citation>
    <scope>NUCLEOTIDE SEQUENCE [LARGE SCALE GENOMIC DNA]</scope>
    <source>
        <strain evidence="17 18">GIMN1.004</strain>
    </source>
</reference>
<feature type="domain" description="HAMP" evidence="16">
    <location>
        <begin position="192"/>
        <end position="244"/>
    </location>
</feature>